<evidence type="ECO:0000256" key="1">
    <source>
        <dbReference type="SAM" id="MobiDB-lite"/>
    </source>
</evidence>
<feature type="compositionally biased region" description="Low complexity" evidence="1">
    <location>
        <begin position="80"/>
        <end position="94"/>
    </location>
</feature>
<dbReference type="AlphaFoldDB" id="A0AAN6UIM0"/>
<evidence type="ECO:0000313" key="2">
    <source>
        <dbReference type="EMBL" id="KAK4133590.1"/>
    </source>
</evidence>
<evidence type="ECO:0000313" key="3">
    <source>
        <dbReference type="Proteomes" id="UP001304895"/>
    </source>
</evidence>
<accession>A0AAN6UIM0</accession>
<feature type="compositionally biased region" description="Low complexity" evidence="1">
    <location>
        <begin position="163"/>
        <end position="174"/>
    </location>
</feature>
<protein>
    <submittedName>
        <fullName evidence="2">Uncharacterized protein</fullName>
    </submittedName>
</protein>
<reference evidence="2" key="2">
    <citation type="submission" date="2023-05" db="EMBL/GenBank/DDBJ databases">
        <authorList>
            <consortium name="Lawrence Berkeley National Laboratory"/>
            <person name="Steindorff A."/>
            <person name="Hensen N."/>
            <person name="Bonometti L."/>
            <person name="Westerberg I."/>
            <person name="Brannstrom I.O."/>
            <person name="Guillou S."/>
            <person name="Cros-Aarteil S."/>
            <person name="Calhoun S."/>
            <person name="Haridas S."/>
            <person name="Kuo A."/>
            <person name="Mondo S."/>
            <person name="Pangilinan J."/>
            <person name="Riley R."/>
            <person name="Labutti K."/>
            <person name="Andreopoulos B."/>
            <person name="Lipzen A."/>
            <person name="Chen C."/>
            <person name="Yanf M."/>
            <person name="Daum C."/>
            <person name="Ng V."/>
            <person name="Clum A."/>
            <person name="Ohm R."/>
            <person name="Martin F."/>
            <person name="Silar P."/>
            <person name="Natvig D."/>
            <person name="Lalanne C."/>
            <person name="Gautier V."/>
            <person name="Ament-Velasquez S.L."/>
            <person name="Kruys A."/>
            <person name="Hutchinson M.I."/>
            <person name="Powell A.J."/>
            <person name="Barry K."/>
            <person name="Miller A.N."/>
            <person name="Grigoriev I.V."/>
            <person name="Debuchy R."/>
            <person name="Gladieux P."/>
            <person name="Thoren M.H."/>
            <person name="Johannesson H."/>
        </authorList>
    </citation>
    <scope>NUCLEOTIDE SEQUENCE</scope>
    <source>
        <strain evidence="2">CBS 123565</strain>
    </source>
</reference>
<feature type="compositionally biased region" description="Low complexity" evidence="1">
    <location>
        <begin position="128"/>
        <end position="150"/>
    </location>
</feature>
<keyword evidence="3" id="KW-1185">Reference proteome</keyword>
<dbReference type="EMBL" id="MU853412">
    <property type="protein sequence ID" value="KAK4133590.1"/>
    <property type="molecule type" value="Genomic_DNA"/>
</dbReference>
<name>A0AAN6UIM0_9PEZI</name>
<organism evidence="2 3">
    <name type="scientific">Trichocladium antarcticum</name>
    <dbReference type="NCBI Taxonomy" id="1450529"/>
    <lineage>
        <taxon>Eukaryota</taxon>
        <taxon>Fungi</taxon>
        <taxon>Dikarya</taxon>
        <taxon>Ascomycota</taxon>
        <taxon>Pezizomycotina</taxon>
        <taxon>Sordariomycetes</taxon>
        <taxon>Sordariomycetidae</taxon>
        <taxon>Sordariales</taxon>
        <taxon>Chaetomiaceae</taxon>
        <taxon>Trichocladium</taxon>
    </lineage>
</organism>
<proteinExistence type="predicted"/>
<feature type="region of interest" description="Disordered" evidence="1">
    <location>
        <begin position="124"/>
        <end position="208"/>
    </location>
</feature>
<sequence length="266" mass="27845">MEFSESACWSELCISALHMAVMSRQCHKALQQQPVVKREVHIPDIRGRSQNTTGKGDRQTKNLASSTPPRNPTHPLLRYSSPSSTASSPPALTSRVATTSASKAAADSSAAVFAWRVSKPSIWSDNPSVSASTSRASTTAASKAPAASNAEDPSRSGTARLRVASTSTVSASASPPGPSSVPWRRPRACTAATASASKAGPSVSGMRASLPACGVGKPETEATRRAAEAARSWSFILRVAAELKVGWVLLVQGNRDDDKTPSFIDM</sequence>
<reference evidence="2" key="1">
    <citation type="journal article" date="2023" name="Mol. Phylogenet. Evol.">
        <title>Genome-scale phylogeny and comparative genomics of the fungal order Sordariales.</title>
        <authorList>
            <person name="Hensen N."/>
            <person name="Bonometti L."/>
            <person name="Westerberg I."/>
            <person name="Brannstrom I.O."/>
            <person name="Guillou S."/>
            <person name="Cros-Aarteil S."/>
            <person name="Calhoun S."/>
            <person name="Haridas S."/>
            <person name="Kuo A."/>
            <person name="Mondo S."/>
            <person name="Pangilinan J."/>
            <person name="Riley R."/>
            <person name="LaButti K."/>
            <person name="Andreopoulos B."/>
            <person name="Lipzen A."/>
            <person name="Chen C."/>
            <person name="Yan M."/>
            <person name="Daum C."/>
            <person name="Ng V."/>
            <person name="Clum A."/>
            <person name="Steindorff A."/>
            <person name="Ohm R.A."/>
            <person name="Martin F."/>
            <person name="Silar P."/>
            <person name="Natvig D.O."/>
            <person name="Lalanne C."/>
            <person name="Gautier V."/>
            <person name="Ament-Velasquez S.L."/>
            <person name="Kruys A."/>
            <person name="Hutchinson M.I."/>
            <person name="Powell A.J."/>
            <person name="Barry K."/>
            <person name="Miller A.N."/>
            <person name="Grigoriev I.V."/>
            <person name="Debuchy R."/>
            <person name="Gladieux P."/>
            <person name="Hiltunen Thoren M."/>
            <person name="Johannesson H."/>
        </authorList>
    </citation>
    <scope>NUCLEOTIDE SEQUENCE</scope>
    <source>
        <strain evidence="2">CBS 123565</strain>
    </source>
</reference>
<feature type="compositionally biased region" description="Low complexity" evidence="1">
    <location>
        <begin position="188"/>
        <end position="199"/>
    </location>
</feature>
<dbReference type="Proteomes" id="UP001304895">
    <property type="component" value="Unassembled WGS sequence"/>
</dbReference>
<comment type="caution">
    <text evidence="2">The sequence shown here is derived from an EMBL/GenBank/DDBJ whole genome shotgun (WGS) entry which is preliminary data.</text>
</comment>
<feature type="region of interest" description="Disordered" evidence="1">
    <location>
        <begin position="39"/>
        <end position="94"/>
    </location>
</feature>
<gene>
    <name evidence="2" type="ORF">BT67DRAFT_54580</name>
</gene>